<proteinExistence type="predicted"/>
<dbReference type="AlphaFoldDB" id="A0A250JNK7"/>
<feature type="chain" id="PRO_5012512983" description="Peptidase M23" evidence="1">
    <location>
        <begin position="26"/>
        <end position="176"/>
    </location>
</feature>
<reference evidence="2 3" key="1">
    <citation type="submission" date="2017-06" db="EMBL/GenBank/DDBJ databases">
        <title>Sequencing and comparative analysis of myxobacterial genomes.</title>
        <authorList>
            <person name="Rupp O."/>
            <person name="Goesmann A."/>
            <person name="Sogaard-Andersen L."/>
        </authorList>
    </citation>
    <scope>NUCLEOTIDE SEQUENCE [LARGE SCALE GENOMIC DNA]</scope>
    <source>
        <strain evidence="2 3">DSM 14697</strain>
    </source>
</reference>
<dbReference type="Proteomes" id="UP000217343">
    <property type="component" value="Chromosome"/>
</dbReference>
<keyword evidence="3" id="KW-1185">Reference proteome</keyword>
<evidence type="ECO:0008006" key="4">
    <source>
        <dbReference type="Google" id="ProtNLM"/>
    </source>
</evidence>
<evidence type="ECO:0000313" key="3">
    <source>
        <dbReference type="Proteomes" id="UP000217343"/>
    </source>
</evidence>
<feature type="signal peptide" evidence="1">
    <location>
        <begin position="1"/>
        <end position="25"/>
    </location>
</feature>
<protein>
    <recommendedName>
        <fullName evidence="4">Peptidase M23</fullName>
    </recommendedName>
</protein>
<name>A0A250JNK7_9BACT</name>
<evidence type="ECO:0000313" key="2">
    <source>
        <dbReference type="EMBL" id="ATB44981.1"/>
    </source>
</evidence>
<dbReference type="RefSeq" id="WP_013936307.1">
    <property type="nucleotide sequence ID" value="NZ_CP022203.1"/>
</dbReference>
<sequence>MRSSTWKSSLAALAAVALIPASVTAHTVKGTHTGSVTALTNYSSGKFHGAVDIGTGGRCNYWGAETGVVGSLYWAVTIRTHGVVCYGSGSGNQNEARHVWKSGWTFRQWHFIKTADSRNRTCDRCQVGNIGGTGNSTGPHAHLQQDKLGTKDTSWYKGYVKVGSAVTRAKTIGKLD</sequence>
<dbReference type="OrthoDB" id="5507979at2"/>
<organism evidence="2 3">
    <name type="scientific">Corallococcus macrosporus DSM 14697</name>
    <dbReference type="NCBI Taxonomy" id="1189310"/>
    <lineage>
        <taxon>Bacteria</taxon>
        <taxon>Pseudomonadati</taxon>
        <taxon>Myxococcota</taxon>
        <taxon>Myxococcia</taxon>
        <taxon>Myxococcales</taxon>
        <taxon>Cystobacterineae</taxon>
        <taxon>Myxococcaceae</taxon>
        <taxon>Corallococcus</taxon>
    </lineage>
</organism>
<dbReference type="EMBL" id="CP022203">
    <property type="protein sequence ID" value="ATB44981.1"/>
    <property type="molecule type" value="Genomic_DNA"/>
</dbReference>
<keyword evidence="1" id="KW-0732">Signal</keyword>
<gene>
    <name evidence="2" type="ORF">MYMAC_000564</name>
</gene>
<accession>A0A250JNK7</accession>
<dbReference type="InterPro" id="IPR011055">
    <property type="entry name" value="Dup_hybrid_motif"/>
</dbReference>
<dbReference type="Gene3D" id="2.70.70.10">
    <property type="entry name" value="Glucose Permease (Domain IIA)"/>
    <property type="match status" value="1"/>
</dbReference>
<dbReference type="KEGG" id="mmas:MYMAC_000564"/>
<evidence type="ECO:0000256" key="1">
    <source>
        <dbReference type="SAM" id="SignalP"/>
    </source>
</evidence>